<keyword evidence="2" id="KW-1133">Transmembrane helix</keyword>
<keyword evidence="2" id="KW-0812">Transmembrane</keyword>
<dbReference type="EMBL" id="JANQDX010000012">
    <property type="protein sequence ID" value="KAL0915599.1"/>
    <property type="molecule type" value="Genomic_DNA"/>
</dbReference>
<evidence type="ECO:0000256" key="2">
    <source>
        <dbReference type="SAM" id="Phobius"/>
    </source>
</evidence>
<keyword evidence="4" id="KW-1185">Reference proteome</keyword>
<name>A0ABD0USH8_DENTH</name>
<dbReference type="Proteomes" id="UP001552299">
    <property type="component" value="Unassembled WGS sequence"/>
</dbReference>
<feature type="region of interest" description="Disordered" evidence="1">
    <location>
        <begin position="99"/>
        <end position="118"/>
    </location>
</feature>
<sequence length="320" mass="35190">MSSPNKLPSAFPNQEPREGQDEHDPAKPTIQTIQIPAAEGDSPQGSSTDPIQNELHKIQRLMYLCDTKFDRKIQEIRANLEYEKKMIDQKYASMIQDLNQSSKDDSDSSSSGDEKSQPEGNLISLLCWTIFFPPYFSVPWLSSLFPWLAFLLPCGSWVFPLLVLLLVASSFPLAGCPSRFPWLSVPVLCEAVWALFCCGLWPSVSLLSVNGREIVAGRDQSSLGLVLMGLMACQDKCVCDGSSLRKASIGSMACEGEEWFATGARLRMALMGLTMSEAALLLHFCKSAKVQQKCSKSAAAALLLLFCCTFAALCKYSSKE</sequence>
<feature type="compositionally biased region" description="Basic and acidic residues" evidence="1">
    <location>
        <begin position="102"/>
        <end position="117"/>
    </location>
</feature>
<protein>
    <submittedName>
        <fullName evidence="3">Uncharacterized protein</fullName>
    </submittedName>
</protein>
<keyword evidence="2" id="KW-0472">Membrane</keyword>
<evidence type="ECO:0000313" key="4">
    <source>
        <dbReference type="Proteomes" id="UP001552299"/>
    </source>
</evidence>
<dbReference type="AlphaFoldDB" id="A0ABD0USH8"/>
<feature type="compositionally biased region" description="Basic and acidic residues" evidence="1">
    <location>
        <begin position="15"/>
        <end position="26"/>
    </location>
</feature>
<evidence type="ECO:0000313" key="3">
    <source>
        <dbReference type="EMBL" id="KAL0915599.1"/>
    </source>
</evidence>
<accession>A0ABD0USH8</accession>
<organism evidence="3 4">
    <name type="scientific">Dendrobium thyrsiflorum</name>
    <name type="common">Pinecone-like raceme dendrobium</name>
    <name type="synonym">Orchid</name>
    <dbReference type="NCBI Taxonomy" id="117978"/>
    <lineage>
        <taxon>Eukaryota</taxon>
        <taxon>Viridiplantae</taxon>
        <taxon>Streptophyta</taxon>
        <taxon>Embryophyta</taxon>
        <taxon>Tracheophyta</taxon>
        <taxon>Spermatophyta</taxon>
        <taxon>Magnoliopsida</taxon>
        <taxon>Liliopsida</taxon>
        <taxon>Asparagales</taxon>
        <taxon>Orchidaceae</taxon>
        <taxon>Epidendroideae</taxon>
        <taxon>Malaxideae</taxon>
        <taxon>Dendrobiinae</taxon>
        <taxon>Dendrobium</taxon>
    </lineage>
</organism>
<feature type="region of interest" description="Disordered" evidence="1">
    <location>
        <begin position="1"/>
        <end position="50"/>
    </location>
</feature>
<proteinExistence type="predicted"/>
<gene>
    <name evidence="3" type="ORF">M5K25_016028</name>
</gene>
<evidence type="ECO:0000256" key="1">
    <source>
        <dbReference type="SAM" id="MobiDB-lite"/>
    </source>
</evidence>
<reference evidence="3 4" key="1">
    <citation type="journal article" date="2024" name="Plant Biotechnol. J.">
        <title>Dendrobium thyrsiflorum genome and its molecular insights into genes involved in important horticultural traits.</title>
        <authorList>
            <person name="Chen B."/>
            <person name="Wang J.Y."/>
            <person name="Zheng P.J."/>
            <person name="Li K.L."/>
            <person name="Liang Y.M."/>
            <person name="Chen X.F."/>
            <person name="Zhang C."/>
            <person name="Zhao X."/>
            <person name="He X."/>
            <person name="Zhang G.Q."/>
            <person name="Liu Z.J."/>
            <person name="Xu Q."/>
        </authorList>
    </citation>
    <scope>NUCLEOTIDE SEQUENCE [LARGE SCALE GENOMIC DNA]</scope>
    <source>
        <strain evidence="3">GZMU011</strain>
    </source>
</reference>
<feature type="transmembrane region" description="Helical" evidence="2">
    <location>
        <begin position="122"/>
        <end position="141"/>
    </location>
</feature>
<feature type="transmembrane region" description="Helical" evidence="2">
    <location>
        <begin position="147"/>
        <end position="168"/>
    </location>
</feature>
<comment type="caution">
    <text evidence="3">The sequence shown here is derived from an EMBL/GenBank/DDBJ whole genome shotgun (WGS) entry which is preliminary data.</text>
</comment>
<feature type="transmembrane region" description="Helical" evidence="2">
    <location>
        <begin position="180"/>
        <end position="202"/>
    </location>
</feature>